<feature type="compositionally biased region" description="Basic and acidic residues" evidence="1">
    <location>
        <begin position="1"/>
        <end position="11"/>
    </location>
</feature>
<keyword evidence="4" id="KW-1185">Reference proteome</keyword>
<dbReference type="InterPro" id="IPR057461">
    <property type="entry name" value="CAYP2_PH"/>
</dbReference>
<dbReference type="AlphaFoldDB" id="A0A8S9YX67"/>
<dbReference type="EMBL" id="JTDE01002035">
    <property type="protein sequence ID" value="KAF7257966.1"/>
    <property type="molecule type" value="Genomic_DNA"/>
</dbReference>
<gene>
    <name evidence="3" type="ORF">EG68_04628</name>
</gene>
<reference evidence="3" key="1">
    <citation type="submission" date="2019-07" db="EMBL/GenBank/DDBJ databases">
        <title>Annotation for the trematode Paragonimus miyazaki's.</title>
        <authorList>
            <person name="Choi Y.-J."/>
        </authorList>
    </citation>
    <scope>NUCLEOTIDE SEQUENCE</scope>
    <source>
        <strain evidence="3">Japan</strain>
    </source>
</reference>
<dbReference type="OrthoDB" id="6280085at2759"/>
<dbReference type="Pfam" id="PF25348">
    <property type="entry name" value="PH_CAYP2"/>
    <property type="match status" value="1"/>
</dbReference>
<evidence type="ECO:0000313" key="4">
    <source>
        <dbReference type="Proteomes" id="UP000822476"/>
    </source>
</evidence>
<dbReference type="InterPro" id="IPR011992">
    <property type="entry name" value="EF-hand-dom_pair"/>
</dbReference>
<dbReference type="Gene3D" id="1.10.238.10">
    <property type="entry name" value="EF-hand"/>
    <property type="match status" value="1"/>
</dbReference>
<comment type="caution">
    <text evidence="3">The sequence shown here is derived from an EMBL/GenBank/DDBJ whole genome shotgun (WGS) entry which is preliminary data.</text>
</comment>
<evidence type="ECO:0000259" key="2">
    <source>
        <dbReference type="Pfam" id="PF25348"/>
    </source>
</evidence>
<sequence>MDKVPKLKLDGSFDTSDEPVYTLARTRHPAPSDRSLSASTISWGTESSYCSSRSIAPQQVKSSTVYPPWATHLPVMQSKVKQQSSPENSPENHQQQDYGTLTERVCTEVENVFRKKGQYMPLRNQASEFMTPRQMLSSSLRQEPGLTTPSAQTLHRAILATETRTNFNLHMWFVASLSVFEPADLQPNTHFRAHHIREWRNSISSWNLRNFTGIAFPEDSTWALYETHRIGSGTKALPFLRRAVYHCAWGSRMGQAYVPEIDFVPGTILYVTYAQSEYAPEPLRRFLEHTHNVLRVRIIGVDTTARNQALETELTRQHLPNDLWYSVIAKLLVARLPLQPALLMQLFQIQATWRRALRNRSRPVEAYLQLYLHYRDEMAHRLTEPVTNHKNASKTLDTLSRQILEDGLHWFKLPDVHKAALDLLWHTFEVTGGYRGAVHYTDYMRLVFGDLTELRRQLIVKAFSKMDPNLSGHMKLLDLRRFYAAPVWATKDLGLKVFFSSNDLEQVFRQLVASPEKVDFAEFQAFYEATSITLAGCPVDTVTEKSDSTVLAALMQTNLDRSPDTNDEQFARLIRSCWGI</sequence>
<feature type="region of interest" description="Disordered" evidence="1">
    <location>
        <begin position="76"/>
        <end position="99"/>
    </location>
</feature>
<name>A0A8S9YX67_9TREM</name>
<feature type="compositionally biased region" description="Polar residues" evidence="1">
    <location>
        <begin position="79"/>
        <end position="99"/>
    </location>
</feature>
<evidence type="ECO:0000313" key="3">
    <source>
        <dbReference type="EMBL" id="KAF7257966.1"/>
    </source>
</evidence>
<dbReference type="SUPFAM" id="SSF47473">
    <property type="entry name" value="EF-hand"/>
    <property type="match status" value="1"/>
</dbReference>
<proteinExistence type="predicted"/>
<protein>
    <submittedName>
        <fullName evidence="3">Calcyphosin-2</fullName>
    </submittedName>
</protein>
<feature type="domain" description="Calcyphosin-2 PH" evidence="2">
    <location>
        <begin position="168"/>
        <end position="336"/>
    </location>
</feature>
<accession>A0A8S9YX67</accession>
<organism evidence="3 4">
    <name type="scientific">Paragonimus skrjabini miyazakii</name>
    <dbReference type="NCBI Taxonomy" id="59628"/>
    <lineage>
        <taxon>Eukaryota</taxon>
        <taxon>Metazoa</taxon>
        <taxon>Spiralia</taxon>
        <taxon>Lophotrochozoa</taxon>
        <taxon>Platyhelminthes</taxon>
        <taxon>Trematoda</taxon>
        <taxon>Digenea</taxon>
        <taxon>Plagiorchiida</taxon>
        <taxon>Troglotremata</taxon>
        <taxon>Troglotrematidae</taxon>
        <taxon>Paragonimus</taxon>
    </lineage>
</organism>
<evidence type="ECO:0000256" key="1">
    <source>
        <dbReference type="SAM" id="MobiDB-lite"/>
    </source>
</evidence>
<dbReference type="Proteomes" id="UP000822476">
    <property type="component" value="Unassembled WGS sequence"/>
</dbReference>
<feature type="region of interest" description="Disordered" evidence="1">
    <location>
        <begin position="1"/>
        <end position="38"/>
    </location>
</feature>